<gene>
    <name evidence="1" type="ORF">AB0I59_41285</name>
</gene>
<keyword evidence="2" id="KW-1185">Reference proteome</keyword>
<name>A0ABV3GTV6_MICGL</name>
<evidence type="ECO:0000313" key="2">
    <source>
        <dbReference type="Proteomes" id="UP001551675"/>
    </source>
</evidence>
<dbReference type="RefSeq" id="WP_358142358.1">
    <property type="nucleotide sequence ID" value="NZ_JBFALK010000042.1"/>
</dbReference>
<comment type="caution">
    <text evidence="1">The sequence shown here is derived from an EMBL/GenBank/DDBJ whole genome shotgun (WGS) entry which is preliminary data.</text>
</comment>
<organism evidence="1 2">
    <name type="scientific">Microtetraspora glauca</name>
    <dbReference type="NCBI Taxonomy" id="1996"/>
    <lineage>
        <taxon>Bacteria</taxon>
        <taxon>Bacillati</taxon>
        <taxon>Actinomycetota</taxon>
        <taxon>Actinomycetes</taxon>
        <taxon>Streptosporangiales</taxon>
        <taxon>Streptosporangiaceae</taxon>
        <taxon>Microtetraspora</taxon>
    </lineage>
</organism>
<evidence type="ECO:0008006" key="3">
    <source>
        <dbReference type="Google" id="ProtNLM"/>
    </source>
</evidence>
<evidence type="ECO:0000313" key="1">
    <source>
        <dbReference type="EMBL" id="MEV0975064.1"/>
    </source>
</evidence>
<proteinExistence type="predicted"/>
<protein>
    <recommendedName>
        <fullName evidence="3">Integrase</fullName>
    </recommendedName>
</protein>
<dbReference type="Proteomes" id="UP001551675">
    <property type="component" value="Unassembled WGS sequence"/>
</dbReference>
<reference evidence="1 2" key="1">
    <citation type="submission" date="2024-06" db="EMBL/GenBank/DDBJ databases">
        <title>The Natural Products Discovery Center: Release of the First 8490 Sequenced Strains for Exploring Actinobacteria Biosynthetic Diversity.</title>
        <authorList>
            <person name="Kalkreuter E."/>
            <person name="Kautsar S.A."/>
            <person name="Yang D."/>
            <person name="Bader C.D."/>
            <person name="Teijaro C.N."/>
            <person name="Fluegel L."/>
            <person name="Davis C.M."/>
            <person name="Simpson J.R."/>
            <person name="Lauterbach L."/>
            <person name="Steele A.D."/>
            <person name="Gui C."/>
            <person name="Meng S."/>
            <person name="Li G."/>
            <person name="Viehrig K."/>
            <person name="Ye F."/>
            <person name="Su P."/>
            <person name="Kiefer A.F."/>
            <person name="Nichols A."/>
            <person name="Cepeda A.J."/>
            <person name="Yan W."/>
            <person name="Fan B."/>
            <person name="Jiang Y."/>
            <person name="Adhikari A."/>
            <person name="Zheng C.-J."/>
            <person name="Schuster L."/>
            <person name="Cowan T.M."/>
            <person name="Smanski M.J."/>
            <person name="Chevrette M.G."/>
            <person name="De Carvalho L.P.S."/>
            <person name="Shen B."/>
        </authorList>
    </citation>
    <scope>NUCLEOTIDE SEQUENCE [LARGE SCALE GENOMIC DNA]</scope>
    <source>
        <strain evidence="1 2">NPDC050100</strain>
    </source>
</reference>
<dbReference type="EMBL" id="JBFALK010000042">
    <property type="protein sequence ID" value="MEV0975064.1"/>
    <property type="molecule type" value="Genomic_DNA"/>
</dbReference>
<sequence length="261" mass="30090">MALRLLYLIFLRLAGWLTLLARSETSKNVEILVLRHQLAVLRRQVARPRPSWADRAVISALARLLPTAGRLRLFVTPGTLLRWHTDLVRRRWKFKHRREGRPATRPSVRSLVVRMARENPLWGYRRITGELAGLGHRVGASTVWLILKKADIDPAPRRMGPTWSEFLRAQAAGILACDFFHCDTVLLKRLYCLVVMEMSTWRVHLLGVTDHPTGKWAAQQARNLMMELGDRAEGFRFLIRDRTRSSPRLSTRFSPERAFGS</sequence>
<accession>A0ABV3GTV6</accession>